<proteinExistence type="predicted"/>
<protein>
    <recommendedName>
        <fullName evidence="3">VDE lipocalin domain-containing protein</fullName>
    </recommendedName>
</protein>
<organism evidence="2">
    <name type="scientific">Eutreptiella gymnastica</name>
    <dbReference type="NCBI Taxonomy" id="73025"/>
    <lineage>
        <taxon>Eukaryota</taxon>
        <taxon>Discoba</taxon>
        <taxon>Euglenozoa</taxon>
        <taxon>Euglenida</taxon>
        <taxon>Spirocuta</taxon>
        <taxon>Euglenophyceae</taxon>
        <taxon>Eutreptiales</taxon>
        <taxon>Eutreptiaceae</taxon>
        <taxon>Eutreptiella</taxon>
    </lineage>
</organism>
<dbReference type="AlphaFoldDB" id="A0A7S1N7U8"/>
<dbReference type="EMBL" id="HBGA01036962">
    <property type="protein sequence ID" value="CAD9002405.1"/>
    <property type="molecule type" value="Transcribed_RNA"/>
</dbReference>
<feature type="signal peptide" evidence="1">
    <location>
        <begin position="1"/>
        <end position="18"/>
    </location>
</feature>
<evidence type="ECO:0000313" key="2">
    <source>
        <dbReference type="EMBL" id="CAD9002405.1"/>
    </source>
</evidence>
<evidence type="ECO:0008006" key="3">
    <source>
        <dbReference type="Google" id="ProtNLM"/>
    </source>
</evidence>
<gene>
    <name evidence="2" type="ORF">EGYM00392_LOCUS13489</name>
</gene>
<evidence type="ECO:0000256" key="1">
    <source>
        <dbReference type="SAM" id="SignalP"/>
    </source>
</evidence>
<name>A0A7S1N7U8_9EUGL</name>
<feature type="chain" id="PRO_5031452912" description="VDE lipocalin domain-containing protein" evidence="1">
    <location>
        <begin position="19"/>
        <end position="364"/>
    </location>
</feature>
<keyword evidence="1" id="KW-0732">Signal</keyword>
<reference evidence="2" key="1">
    <citation type="submission" date="2021-01" db="EMBL/GenBank/DDBJ databases">
        <authorList>
            <person name="Corre E."/>
            <person name="Pelletier E."/>
            <person name="Niang G."/>
            <person name="Scheremetjew M."/>
            <person name="Finn R."/>
            <person name="Kale V."/>
            <person name="Holt S."/>
            <person name="Cochrane G."/>
            <person name="Meng A."/>
            <person name="Brown T."/>
            <person name="Cohen L."/>
        </authorList>
    </citation>
    <scope>NUCLEOTIDE SEQUENCE</scope>
    <source>
        <strain evidence="2">NIES-381</strain>
    </source>
</reference>
<sequence>MYLFIMITLWFLEISVSGGENPLEWIVRGALNKEVAQQRKSPTPITVAGCPPSHVDAINFCNAVDTQTLDVGQEPLCQFGCDATLCLRECNDMTGANLRPCYTDQFLMCRAQCAGNRTCEDDCKDKLLTPCLTQRKAACAAECEQQRSMCIKQCLMEFDLLRIDVRLGLVRNLVSGMRIPLVTLTLSGNPLFDPFSFEGDVSVLIMQPDLAVNGSITIWSKANSQLHSVAKIDTRGRVAATVGIMGKGLCAPFSTLPKGINISFTDVAFDEDTLRGMQDLAQGVVTQLVDQLATLYPQPDRQEEKGLRWLVVSVGRRAFISRLTRALSNQIAVQLIHTKLPKYLLELIKDVNSNMPVQKCPAQF</sequence>
<accession>A0A7S1N7U8</accession>